<evidence type="ECO:0000259" key="3">
    <source>
        <dbReference type="Pfam" id="PF14242"/>
    </source>
</evidence>
<dbReference type="AlphaFoldDB" id="A0A937FDL1"/>
<proteinExistence type="predicted"/>
<evidence type="ECO:0000256" key="2">
    <source>
        <dbReference type="SAM" id="Phobius"/>
    </source>
</evidence>
<name>A0A937FDL1_9CLOT</name>
<comment type="caution">
    <text evidence="4">The sequence shown here is derived from an EMBL/GenBank/DDBJ whole genome shotgun (WGS) entry which is preliminary data.</text>
</comment>
<gene>
    <name evidence="4" type="ORF">JK634_05660</name>
</gene>
<dbReference type="RefSeq" id="WP_202766667.1">
    <property type="nucleotide sequence ID" value="NZ_JAESWA010000019.1"/>
</dbReference>
<keyword evidence="1" id="KW-0175">Coiled coil</keyword>
<dbReference type="EMBL" id="JAESWA010000019">
    <property type="protein sequence ID" value="MBL4931283.1"/>
    <property type="molecule type" value="Genomic_DNA"/>
</dbReference>
<keyword evidence="2" id="KW-0472">Membrane</keyword>
<feature type="coiled-coil region" evidence="1">
    <location>
        <begin position="7"/>
        <end position="62"/>
    </location>
</feature>
<evidence type="ECO:0000313" key="5">
    <source>
        <dbReference type="Proteomes" id="UP000623681"/>
    </source>
</evidence>
<protein>
    <submittedName>
        <fullName evidence="4">DUF4342 domain-containing protein</fullName>
    </submittedName>
</protein>
<dbReference type="Gene3D" id="1.10.8.10">
    <property type="entry name" value="DNA helicase RuvA subunit, C-terminal domain"/>
    <property type="match status" value="1"/>
</dbReference>
<organism evidence="4 5">
    <name type="scientific">Clostridium paridis</name>
    <dbReference type="NCBI Taxonomy" id="2803863"/>
    <lineage>
        <taxon>Bacteria</taxon>
        <taxon>Bacillati</taxon>
        <taxon>Bacillota</taxon>
        <taxon>Clostridia</taxon>
        <taxon>Eubacteriales</taxon>
        <taxon>Clostridiaceae</taxon>
        <taxon>Clostridium</taxon>
    </lineage>
</organism>
<dbReference type="InterPro" id="IPR009060">
    <property type="entry name" value="UBA-like_sf"/>
</dbReference>
<dbReference type="Proteomes" id="UP000623681">
    <property type="component" value="Unassembled WGS sequence"/>
</dbReference>
<evidence type="ECO:0000313" key="4">
    <source>
        <dbReference type="EMBL" id="MBL4931283.1"/>
    </source>
</evidence>
<keyword evidence="5" id="KW-1185">Reference proteome</keyword>
<keyword evidence="2" id="KW-0812">Transmembrane</keyword>
<dbReference type="CDD" id="cd14360">
    <property type="entry name" value="UBA_NAC_like_bac"/>
    <property type="match status" value="1"/>
</dbReference>
<dbReference type="Pfam" id="PF14242">
    <property type="entry name" value="DUF4342"/>
    <property type="match status" value="1"/>
</dbReference>
<feature type="domain" description="DUF4342" evidence="3">
    <location>
        <begin position="62"/>
        <end position="134"/>
    </location>
</feature>
<feature type="transmembrane region" description="Helical" evidence="2">
    <location>
        <begin position="98"/>
        <end position="127"/>
    </location>
</feature>
<accession>A0A937FDL1</accession>
<sequence>MITIEMIDELRARVDVTYEDAKEALENSQGDILEAIIYLERNNKINSKKQEYKEDHKEEQKEEQDGFTRAVCKVISWSKNVLRKGNSNHLVIVKNDNVILRLSLTVIVLVVVLAPYISLPLLLLALFTGHKIKFVGDDIEKTRANDTMDKASTTAENIKSEFVK</sequence>
<dbReference type="InterPro" id="IPR025642">
    <property type="entry name" value="DUF4342"/>
</dbReference>
<keyword evidence="2" id="KW-1133">Transmembrane helix</keyword>
<dbReference type="SUPFAM" id="SSF46934">
    <property type="entry name" value="UBA-like"/>
    <property type="match status" value="1"/>
</dbReference>
<reference evidence="4" key="1">
    <citation type="submission" date="2021-01" db="EMBL/GenBank/DDBJ databases">
        <title>Genome public.</title>
        <authorList>
            <person name="Liu C."/>
            <person name="Sun Q."/>
        </authorList>
    </citation>
    <scope>NUCLEOTIDE SEQUENCE</scope>
    <source>
        <strain evidence="4">YIM B02565</strain>
    </source>
</reference>
<evidence type="ECO:0000256" key="1">
    <source>
        <dbReference type="SAM" id="Coils"/>
    </source>
</evidence>